<gene>
    <name evidence="5" type="ORF">AB8Z38_00610</name>
</gene>
<name>A0AB39XK58_9BRAD</name>
<evidence type="ECO:0000259" key="4">
    <source>
        <dbReference type="PROSITE" id="PS51118"/>
    </source>
</evidence>
<keyword evidence="2" id="KW-0238">DNA-binding</keyword>
<dbReference type="InterPro" id="IPR002577">
    <property type="entry name" value="HTH_HxlR"/>
</dbReference>
<evidence type="ECO:0000256" key="2">
    <source>
        <dbReference type="ARBA" id="ARBA00023125"/>
    </source>
</evidence>
<reference evidence="5" key="1">
    <citation type="submission" date="2024-08" db="EMBL/GenBank/DDBJ databases">
        <authorList>
            <person name="Chaddad Z."/>
            <person name="Lamrabet M."/>
            <person name="Bouhnik O."/>
            <person name="Alami S."/>
            <person name="Wipf D."/>
            <person name="Courty P.E."/>
            <person name="Missbah El Idrissi M."/>
        </authorList>
    </citation>
    <scope>NUCLEOTIDE SEQUENCE</scope>
    <source>
        <strain evidence="5">LLZ17</strain>
    </source>
</reference>
<sequence length="146" mass="16571">MARSVDVIGDWGSLMILRQAFGGTTRFDDFQKELEMSRNLLTARLKKLVASGILERRPIAEEARRHEYVLTEMGEDLFATIIALRQWGDRWLFRPDPPPIQMLDGVDGSELDPIKVRSSLGREITLADLRLRRRAAGKPKARAGNL</sequence>
<dbReference type="PANTHER" id="PTHR33204">
    <property type="entry name" value="TRANSCRIPTIONAL REGULATOR, MARR FAMILY"/>
    <property type="match status" value="1"/>
</dbReference>
<dbReference type="PANTHER" id="PTHR33204:SF18">
    <property type="entry name" value="TRANSCRIPTIONAL REGULATORY PROTEIN"/>
    <property type="match status" value="1"/>
</dbReference>
<accession>A0AB39XK58</accession>
<dbReference type="GO" id="GO:0003677">
    <property type="term" value="F:DNA binding"/>
    <property type="evidence" value="ECO:0007669"/>
    <property type="project" value="UniProtKB-KW"/>
</dbReference>
<proteinExistence type="predicted"/>
<keyword evidence="3" id="KW-0804">Transcription</keyword>
<evidence type="ECO:0000313" key="5">
    <source>
        <dbReference type="EMBL" id="XDV58112.1"/>
    </source>
</evidence>
<dbReference type="RefSeq" id="WP_369722595.1">
    <property type="nucleotide sequence ID" value="NZ_CP165734.1"/>
</dbReference>
<dbReference type="PROSITE" id="PS51118">
    <property type="entry name" value="HTH_HXLR"/>
    <property type="match status" value="1"/>
</dbReference>
<organism evidence="5">
    <name type="scientific">Bradyrhizobium sp. LLZ17</name>
    <dbReference type="NCBI Taxonomy" id="3239388"/>
    <lineage>
        <taxon>Bacteria</taxon>
        <taxon>Pseudomonadati</taxon>
        <taxon>Pseudomonadota</taxon>
        <taxon>Alphaproteobacteria</taxon>
        <taxon>Hyphomicrobiales</taxon>
        <taxon>Nitrobacteraceae</taxon>
        <taxon>Bradyrhizobium</taxon>
    </lineage>
</organism>
<dbReference type="AlphaFoldDB" id="A0AB39XK58"/>
<dbReference type="SUPFAM" id="SSF46785">
    <property type="entry name" value="Winged helix' DNA-binding domain"/>
    <property type="match status" value="1"/>
</dbReference>
<feature type="domain" description="HTH hxlR-type" evidence="4">
    <location>
        <begin position="1"/>
        <end position="96"/>
    </location>
</feature>
<dbReference type="InterPro" id="IPR036388">
    <property type="entry name" value="WH-like_DNA-bd_sf"/>
</dbReference>
<protein>
    <submittedName>
        <fullName evidence="5">Winged helix-turn-helix transcriptional regulator</fullName>
    </submittedName>
</protein>
<dbReference type="EMBL" id="CP165734">
    <property type="protein sequence ID" value="XDV58112.1"/>
    <property type="molecule type" value="Genomic_DNA"/>
</dbReference>
<evidence type="ECO:0000256" key="3">
    <source>
        <dbReference type="ARBA" id="ARBA00023163"/>
    </source>
</evidence>
<evidence type="ECO:0000256" key="1">
    <source>
        <dbReference type="ARBA" id="ARBA00023015"/>
    </source>
</evidence>
<dbReference type="Gene3D" id="1.10.10.10">
    <property type="entry name" value="Winged helix-like DNA-binding domain superfamily/Winged helix DNA-binding domain"/>
    <property type="match status" value="1"/>
</dbReference>
<dbReference type="Pfam" id="PF01638">
    <property type="entry name" value="HxlR"/>
    <property type="match status" value="1"/>
</dbReference>
<keyword evidence="1" id="KW-0805">Transcription regulation</keyword>
<dbReference type="InterPro" id="IPR036390">
    <property type="entry name" value="WH_DNA-bd_sf"/>
</dbReference>